<sequence>MLYNSSMVCQESITDAPLAFQRSRYPNVSEQEILVFLVEGLYHQRS</sequence>
<dbReference type="Proteomes" id="UP000316714">
    <property type="component" value="Unassembled WGS sequence"/>
</dbReference>
<gene>
    <name evidence="1" type="ORF">KOR34_17740</name>
</gene>
<comment type="caution">
    <text evidence="1">The sequence shown here is derived from an EMBL/GenBank/DDBJ whole genome shotgun (WGS) entry which is preliminary data.</text>
</comment>
<keyword evidence="2" id="KW-1185">Reference proteome</keyword>
<reference evidence="1 2" key="1">
    <citation type="submission" date="2019-02" db="EMBL/GenBank/DDBJ databases">
        <title>Deep-cultivation of Planctomycetes and their phenomic and genomic characterization uncovers novel biology.</title>
        <authorList>
            <person name="Wiegand S."/>
            <person name="Jogler M."/>
            <person name="Boedeker C."/>
            <person name="Pinto D."/>
            <person name="Vollmers J."/>
            <person name="Rivas-Marin E."/>
            <person name="Kohn T."/>
            <person name="Peeters S.H."/>
            <person name="Heuer A."/>
            <person name="Rast P."/>
            <person name="Oberbeckmann S."/>
            <person name="Bunk B."/>
            <person name="Jeske O."/>
            <person name="Meyerdierks A."/>
            <person name="Storesund J.E."/>
            <person name="Kallscheuer N."/>
            <person name="Luecker S."/>
            <person name="Lage O.M."/>
            <person name="Pohl T."/>
            <person name="Merkel B.J."/>
            <person name="Hornburger P."/>
            <person name="Mueller R.-W."/>
            <person name="Bruemmer F."/>
            <person name="Labrenz M."/>
            <person name="Spormann A.M."/>
            <person name="Op Den Camp H."/>
            <person name="Overmann J."/>
            <person name="Amann R."/>
            <person name="Jetten M.S.M."/>
            <person name="Mascher T."/>
            <person name="Medema M.H."/>
            <person name="Devos D.P."/>
            <person name="Kaster A.-K."/>
            <person name="Ovreas L."/>
            <person name="Rohde M."/>
            <person name="Galperin M.Y."/>
            <person name="Jogler C."/>
        </authorList>
    </citation>
    <scope>NUCLEOTIDE SEQUENCE [LARGE SCALE GENOMIC DNA]</scope>
    <source>
        <strain evidence="1 2">KOR34</strain>
    </source>
</reference>
<dbReference type="EMBL" id="SIHJ01000001">
    <property type="protein sequence ID" value="TWT36829.1"/>
    <property type="molecule type" value="Genomic_DNA"/>
</dbReference>
<proteinExistence type="predicted"/>
<organism evidence="1 2">
    <name type="scientific">Posidoniimonas corsicana</name>
    <dbReference type="NCBI Taxonomy" id="1938618"/>
    <lineage>
        <taxon>Bacteria</taxon>
        <taxon>Pseudomonadati</taxon>
        <taxon>Planctomycetota</taxon>
        <taxon>Planctomycetia</taxon>
        <taxon>Pirellulales</taxon>
        <taxon>Lacipirellulaceae</taxon>
        <taxon>Posidoniimonas</taxon>
    </lineage>
</organism>
<name>A0A5C5VFZ8_9BACT</name>
<evidence type="ECO:0000313" key="2">
    <source>
        <dbReference type="Proteomes" id="UP000316714"/>
    </source>
</evidence>
<protein>
    <submittedName>
        <fullName evidence="1">Uncharacterized protein</fullName>
    </submittedName>
</protein>
<accession>A0A5C5VFZ8</accession>
<evidence type="ECO:0000313" key="1">
    <source>
        <dbReference type="EMBL" id="TWT36829.1"/>
    </source>
</evidence>
<dbReference type="AlphaFoldDB" id="A0A5C5VFZ8"/>